<dbReference type="InterPro" id="IPR036721">
    <property type="entry name" value="RCK_C_sf"/>
</dbReference>
<evidence type="ECO:0000256" key="1">
    <source>
        <dbReference type="ARBA" id="ARBA00004651"/>
    </source>
</evidence>
<keyword evidence="5" id="KW-0813">Transport</keyword>
<dbReference type="Gene3D" id="3.30.70.1450">
    <property type="entry name" value="Regulator of K+ conductance, C-terminal domain"/>
    <property type="match status" value="1"/>
</dbReference>
<feature type="transmembrane region" description="Helical" evidence="2">
    <location>
        <begin position="7"/>
        <end position="26"/>
    </location>
</feature>
<evidence type="ECO:0000259" key="4">
    <source>
        <dbReference type="PROSITE" id="PS51202"/>
    </source>
</evidence>
<dbReference type="Pfam" id="PF02080">
    <property type="entry name" value="TrkA_C"/>
    <property type="match status" value="1"/>
</dbReference>
<protein>
    <submittedName>
        <fullName evidence="5">Potassium channel protein</fullName>
    </submittedName>
</protein>
<keyword evidence="5" id="KW-0407">Ion channel</keyword>
<proteinExistence type="predicted"/>
<feature type="domain" description="RCK C-terminal" evidence="4">
    <location>
        <begin position="248"/>
        <end position="333"/>
    </location>
</feature>
<dbReference type="InterPro" id="IPR006037">
    <property type="entry name" value="RCK_C"/>
</dbReference>
<evidence type="ECO:0000259" key="3">
    <source>
        <dbReference type="PROSITE" id="PS51201"/>
    </source>
</evidence>
<dbReference type="PROSITE" id="PS51202">
    <property type="entry name" value="RCK_C"/>
    <property type="match status" value="1"/>
</dbReference>
<accession>A0A9X4H454</accession>
<comment type="subcellular location">
    <subcellularLocation>
        <location evidence="1">Cell membrane</location>
        <topology evidence="1">Multi-pass membrane protein</topology>
    </subcellularLocation>
</comment>
<dbReference type="InterPro" id="IPR013099">
    <property type="entry name" value="K_chnl_dom"/>
</dbReference>
<dbReference type="GO" id="GO:0008324">
    <property type="term" value="F:monoatomic cation transmembrane transporter activity"/>
    <property type="evidence" value="ECO:0007669"/>
    <property type="project" value="InterPro"/>
</dbReference>
<evidence type="ECO:0000313" key="5">
    <source>
        <dbReference type="EMBL" id="MDF9407028.1"/>
    </source>
</evidence>
<dbReference type="RefSeq" id="WP_277442191.1">
    <property type="nucleotide sequence ID" value="NZ_JAKOAV010000002.1"/>
</dbReference>
<evidence type="ECO:0000256" key="2">
    <source>
        <dbReference type="SAM" id="Phobius"/>
    </source>
</evidence>
<dbReference type="Pfam" id="PF07885">
    <property type="entry name" value="Ion_trans_2"/>
    <property type="match status" value="1"/>
</dbReference>
<reference evidence="5" key="1">
    <citation type="submission" date="2022-02" db="EMBL/GenBank/DDBJ databases">
        <authorList>
            <person name="Leng L."/>
        </authorList>
    </citation>
    <scope>NUCLEOTIDE SEQUENCE</scope>
    <source>
        <strain evidence="5">JI</strain>
    </source>
</reference>
<dbReference type="EMBL" id="JAKOAV010000002">
    <property type="protein sequence ID" value="MDF9407028.1"/>
    <property type="molecule type" value="Genomic_DNA"/>
</dbReference>
<dbReference type="InterPro" id="IPR003148">
    <property type="entry name" value="RCK_N"/>
</dbReference>
<keyword evidence="2" id="KW-0472">Membrane</keyword>
<dbReference type="GO" id="GO:0005886">
    <property type="term" value="C:plasma membrane"/>
    <property type="evidence" value="ECO:0007669"/>
    <property type="project" value="UniProtKB-SubCell"/>
</dbReference>
<dbReference type="GO" id="GO:0006813">
    <property type="term" value="P:potassium ion transport"/>
    <property type="evidence" value="ECO:0007669"/>
    <property type="project" value="InterPro"/>
</dbReference>
<dbReference type="AlphaFoldDB" id="A0A9X4H454"/>
<evidence type="ECO:0000313" key="6">
    <source>
        <dbReference type="Proteomes" id="UP001154312"/>
    </source>
</evidence>
<keyword evidence="2" id="KW-0812">Transmembrane</keyword>
<dbReference type="InterPro" id="IPR036291">
    <property type="entry name" value="NAD(P)-bd_dom_sf"/>
</dbReference>
<name>A0A9X4H454_9FIRM</name>
<feature type="domain" description="RCK N-terminal" evidence="3">
    <location>
        <begin position="107"/>
        <end position="227"/>
    </location>
</feature>
<keyword evidence="6" id="KW-1185">Reference proteome</keyword>
<feature type="transmembrane region" description="Helical" evidence="2">
    <location>
        <begin position="61"/>
        <end position="79"/>
    </location>
</feature>
<dbReference type="InterPro" id="IPR050721">
    <property type="entry name" value="Trk_Ktr_HKT_K-transport"/>
</dbReference>
<dbReference type="Proteomes" id="UP001154312">
    <property type="component" value="Unassembled WGS sequence"/>
</dbReference>
<dbReference type="SUPFAM" id="SSF81324">
    <property type="entry name" value="Voltage-gated potassium channels"/>
    <property type="match status" value="1"/>
</dbReference>
<organism evidence="5 6">
    <name type="scientific">Pelotomaculum isophthalicicum JI</name>
    <dbReference type="NCBI Taxonomy" id="947010"/>
    <lineage>
        <taxon>Bacteria</taxon>
        <taxon>Bacillati</taxon>
        <taxon>Bacillota</taxon>
        <taxon>Clostridia</taxon>
        <taxon>Eubacteriales</taxon>
        <taxon>Desulfotomaculaceae</taxon>
        <taxon>Pelotomaculum</taxon>
    </lineage>
</organism>
<dbReference type="Gene3D" id="3.40.50.720">
    <property type="entry name" value="NAD(P)-binding Rossmann-like Domain"/>
    <property type="match status" value="1"/>
</dbReference>
<gene>
    <name evidence="5" type="ORF">L7E55_01420</name>
</gene>
<dbReference type="Pfam" id="PF02254">
    <property type="entry name" value="TrkA_N"/>
    <property type="match status" value="1"/>
</dbReference>
<dbReference type="SUPFAM" id="SSF51735">
    <property type="entry name" value="NAD(P)-binding Rossmann-fold domains"/>
    <property type="match status" value="1"/>
</dbReference>
<dbReference type="SUPFAM" id="SSF116726">
    <property type="entry name" value="TrkA C-terminal domain-like"/>
    <property type="match status" value="1"/>
</dbReference>
<dbReference type="Gene3D" id="1.10.287.70">
    <property type="match status" value="1"/>
</dbReference>
<keyword evidence="5" id="KW-0406">Ion transport</keyword>
<feature type="transmembrane region" description="Helical" evidence="2">
    <location>
        <begin position="32"/>
        <end position="49"/>
    </location>
</feature>
<sequence>MISLRSIIYAFVVLVTVLGVVILSLMKIEDMSFIDAFWLSIISISTVGFGDIVPKTVGGRLIVMVLVIGGIGLFTYLYSTIFGGIVEGHIKDVWGKRKMTKKINGLKNHIIVCGAGRVGLAVISELLEDKQDFVVIEKDQDRLQELTKLGHTENILFISDNATEERVLLAAGLERAGGVITTLADDAANLMIVITCKDLNPAARVVARADRIESIARMKKVGAETVICPSIMAGNWMAMTLLKPASVTFMQSLVDEVGLELGELVLNETSPLAGKELRESRLRENHDATLLAIKRGERHIINPRPSEILLPGDLLILSGPPDITAVLTKVVSGNDIL</sequence>
<dbReference type="PROSITE" id="PS51201">
    <property type="entry name" value="RCK_N"/>
    <property type="match status" value="1"/>
</dbReference>
<comment type="caution">
    <text evidence="5">The sequence shown here is derived from an EMBL/GenBank/DDBJ whole genome shotgun (WGS) entry which is preliminary data.</text>
</comment>
<dbReference type="PANTHER" id="PTHR43833">
    <property type="entry name" value="POTASSIUM CHANNEL PROTEIN 2-RELATED-RELATED"/>
    <property type="match status" value="1"/>
</dbReference>
<dbReference type="PANTHER" id="PTHR43833:SF9">
    <property type="entry name" value="POTASSIUM CHANNEL PROTEIN YUGO-RELATED"/>
    <property type="match status" value="1"/>
</dbReference>
<keyword evidence="2" id="KW-1133">Transmembrane helix</keyword>